<feature type="compositionally biased region" description="Polar residues" evidence="1">
    <location>
        <begin position="414"/>
        <end position="428"/>
    </location>
</feature>
<protein>
    <submittedName>
        <fullName evidence="2">Uncharacterized protein</fullName>
    </submittedName>
</protein>
<accession>A0A1B9IUU2</accession>
<dbReference type="AlphaFoldDB" id="A0A1B9IUU2"/>
<sequence length="492" mass="55198">MTSNNDNPNKILLLHPPLLNPSSFLTRLTGVKGHNEPGDHIRWTIDNKYYTADVDIHCAPLSKTVDDGLISNSRDIDVIMYLFEDIPASLPPTLIKLLSTPRDIALAIRSLPSQLSEQFEDEKEDNSVLEENEGSINDVVDMLEEIGMEFVDEVNPLTEEDDERPMPPLEIIRQTLMTHLWPSMNRKPLNIANTSELPKPSEISGLPPPPVSSSTLPIPHIFPETFQPSSSSQIPPIGPSGSSFPDLEDIKREIAKADFGFDFDDIDKLDRLNDDLDFDDEDEDEDFGPAEEEYARLDDWLDSDDEDINNIKSNRDDIETDGKENIPTKQDDLASVLESISKQDQQILHPHPHAEPQPRREGDWLDTDDKKFDPILSDLPSRSTSTALPQEPKSSGEGEGEGFEDNFDVDEFTEYQTAPSTHQRQDNFENTDMTLAMDPTPLLLHLQSVRAELAAVDDPDERRLRAGKEVQQILASLGMGEMADDDLGLDEI</sequence>
<keyword evidence="3" id="KW-1185">Reference proteome</keyword>
<reference evidence="3" key="2">
    <citation type="submission" date="2013-12" db="EMBL/GenBank/DDBJ databases">
        <title>Evolution of pathogenesis and genome organization in the Tremellales.</title>
        <authorList>
            <person name="Cuomo C."/>
            <person name="Litvintseva A."/>
            <person name="Heitman J."/>
            <person name="Chen Y."/>
            <person name="Sun S."/>
            <person name="Springer D."/>
            <person name="Dromer F."/>
            <person name="Young S."/>
            <person name="Zeng Q."/>
            <person name="Chapman S."/>
            <person name="Gujja S."/>
            <person name="Saif S."/>
            <person name="Birren B."/>
        </authorList>
    </citation>
    <scope>NUCLEOTIDE SEQUENCE [LARGE SCALE GENOMIC DNA]</scope>
    <source>
        <strain evidence="3">CBS 10435</strain>
    </source>
</reference>
<gene>
    <name evidence="2" type="ORF">L486_03696</name>
</gene>
<dbReference type="OrthoDB" id="10261384at2759"/>
<feature type="compositionally biased region" description="Basic and acidic residues" evidence="1">
    <location>
        <begin position="313"/>
        <end position="332"/>
    </location>
</feature>
<feature type="region of interest" description="Disordered" evidence="1">
    <location>
        <begin position="294"/>
        <end position="428"/>
    </location>
</feature>
<evidence type="ECO:0000313" key="3">
    <source>
        <dbReference type="Proteomes" id="UP000092583"/>
    </source>
</evidence>
<feature type="compositionally biased region" description="Basic and acidic residues" evidence="1">
    <location>
        <begin position="352"/>
        <end position="373"/>
    </location>
</feature>
<name>A0A1B9IUU2_9TREE</name>
<feature type="compositionally biased region" description="Low complexity" evidence="1">
    <location>
        <begin position="226"/>
        <end position="245"/>
    </location>
</feature>
<dbReference type="STRING" id="1331196.A0A1B9IUU2"/>
<reference evidence="2 3" key="1">
    <citation type="submission" date="2013-07" db="EMBL/GenBank/DDBJ databases">
        <title>The Genome Sequence of Kwoniella mangroviensis CBS10435.</title>
        <authorList>
            <consortium name="The Broad Institute Genome Sequencing Platform"/>
            <person name="Cuomo C."/>
            <person name="Litvintseva A."/>
            <person name="Chen Y."/>
            <person name="Heitman J."/>
            <person name="Sun S."/>
            <person name="Springer D."/>
            <person name="Dromer F."/>
            <person name="Young S.K."/>
            <person name="Zeng Q."/>
            <person name="Gargeya S."/>
            <person name="Fitzgerald M."/>
            <person name="Abouelleil A."/>
            <person name="Alvarado L."/>
            <person name="Berlin A.M."/>
            <person name="Chapman S.B."/>
            <person name="Dewar J."/>
            <person name="Goldberg J."/>
            <person name="Griggs A."/>
            <person name="Gujja S."/>
            <person name="Hansen M."/>
            <person name="Howarth C."/>
            <person name="Imamovic A."/>
            <person name="Larimer J."/>
            <person name="McCowan C."/>
            <person name="Murphy C."/>
            <person name="Pearson M."/>
            <person name="Priest M."/>
            <person name="Roberts A."/>
            <person name="Saif S."/>
            <person name="Shea T."/>
            <person name="Sykes S."/>
            <person name="Wortman J."/>
            <person name="Nusbaum C."/>
            <person name="Birren B."/>
        </authorList>
    </citation>
    <scope>NUCLEOTIDE SEQUENCE [LARGE SCALE GENOMIC DNA]</scope>
    <source>
        <strain evidence="2 3">CBS 10435</strain>
    </source>
</reference>
<evidence type="ECO:0000313" key="2">
    <source>
        <dbReference type="EMBL" id="OCF59194.1"/>
    </source>
</evidence>
<organism evidence="2 3">
    <name type="scientific">Kwoniella mangroviensis CBS 10435</name>
    <dbReference type="NCBI Taxonomy" id="1331196"/>
    <lineage>
        <taxon>Eukaryota</taxon>
        <taxon>Fungi</taxon>
        <taxon>Dikarya</taxon>
        <taxon>Basidiomycota</taxon>
        <taxon>Agaricomycotina</taxon>
        <taxon>Tremellomycetes</taxon>
        <taxon>Tremellales</taxon>
        <taxon>Cryptococcaceae</taxon>
        <taxon>Kwoniella</taxon>
    </lineage>
</organism>
<dbReference type="EMBL" id="KI669461">
    <property type="protein sequence ID" value="OCF59194.1"/>
    <property type="molecule type" value="Genomic_DNA"/>
</dbReference>
<dbReference type="Proteomes" id="UP000092583">
    <property type="component" value="Unassembled WGS sequence"/>
</dbReference>
<feature type="compositionally biased region" description="Acidic residues" evidence="1">
    <location>
        <begin position="398"/>
        <end position="413"/>
    </location>
</feature>
<proteinExistence type="predicted"/>
<evidence type="ECO:0000256" key="1">
    <source>
        <dbReference type="SAM" id="MobiDB-lite"/>
    </source>
</evidence>
<feature type="region of interest" description="Disordered" evidence="1">
    <location>
        <begin position="223"/>
        <end position="245"/>
    </location>
</feature>